<protein>
    <submittedName>
        <fullName evidence="1">Uncharacterized protein</fullName>
    </submittedName>
</protein>
<name>A0ACB7ZCU3_9ERIC</name>
<evidence type="ECO:0000313" key="1">
    <source>
        <dbReference type="EMBL" id="KAH7863266.1"/>
    </source>
</evidence>
<dbReference type="EMBL" id="CM037162">
    <property type="protein sequence ID" value="KAH7863266.1"/>
    <property type="molecule type" value="Genomic_DNA"/>
</dbReference>
<evidence type="ECO:0000313" key="2">
    <source>
        <dbReference type="Proteomes" id="UP000828048"/>
    </source>
</evidence>
<dbReference type="Proteomes" id="UP000828048">
    <property type="component" value="Chromosome 12"/>
</dbReference>
<sequence>MFRPSTRMNVAFINITSYNILQQQPAPTPRHTVFAFLISTLFNFLELQYQNTSNASPFQTHPKTMWVALFSMLLYWVAYEVEPRFIQVGRGGMGLFGRCCAVELKCFGARSISKLLPIFFKQYAQSTGGGSQLPSLPIGEAFSHWLYEIEEATTRHSPSEESSAAISQASSLLLLVDCSMMGFPVSWALLARVRSDLASDNWKQRIKICKLHPLVFLNVPHI</sequence>
<organism evidence="1 2">
    <name type="scientific">Vaccinium darrowii</name>
    <dbReference type="NCBI Taxonomy" id="229202"/>
    <lineage>
        <taxon>Eukaryota</taxon>
        <taxon>Viridiplantae</taxon>
        <taxon>Streptophyta</taxon>
        <taxon>Embryophyta</taxon>
        <taxon>Tracheophyta</taxon>
        <taxon>Spermatophyta</taxon>
        <taxon>Magnoliopsida</taxon>
        <taxon>eudicotyledons</taxon>
        <taxon>Gunneridae</taxon>
        <taxon>Pentapetalae</taxon>
        <taxon>asterids</taxon>
        <taxon>Ericales</taxon>
        <taxon>Ericaceae</taxon>
        <taxon>Vaccinioideae</taxon>
        <taxon>Vaccinieae</taxon>
        <taxon>Vaccinium</taxon>
    </lineage>
</organism>
<keyword evidence="2" id="KW-1185">Reference proteome</keyword>
<proteinExistence type="predicted"/>
<accession>A0ACB7ZCU3</accession>
<gene>
    <name evidence="1" type="ORF">Vadar_015461</name>
</gene>
<comment type="caution">
    <text evidence="1">The sequence shown here is derived from an EMBL/GenBank/DDBJ whole genome shotgun (WGS) entry which is preliminary data.</text>
</comment>
<reference evidence="1 2" key="1">
    <citation type="journal article" date="2021" name="Hortic Res">
        <title>High-quality reference genome and annotation aids understanding of berry development for evergreen blueberry (Vaccinium darrowii).</title>
        <authorList>
            <person name="Yu J."/>
            <person name="Hulse-Kemp A.M."/>
            <person name="Babiker E."/>
            <person name="Staton M."/>
        </authorList>
    </citation>
    <scope>NUCLEOTIDE SEQUENCE [LARGE SCALE GENOMIC DNA]</scope>
    <source>
        <strain evidence="2">cv. NJ 8807/NJ 8810</strain>
        <tissue evidence="1">Young leaf</tissue>
    </source>
</reference>